<name>A0A2A6CPD5_PRIPA</name>
<reference evidence="1" key="2">
    <citation type="submission" date="2022-06" db="UniProtKB">
        <authorList>
            <consortium name="EnsemblMetazoa"/>
        </authorList>
    </citation>
    <scope>IDENTIFICATION</scope>
    <source>
        <strain evidence="1">PS312</strain>
    </source>
</reference>
<keyword evidence="2" id="KW-1185">Reference proteome</keyword>
<gene>
    <name evidence="1" type="primary">WBGene00279412</name>
</gene>
<accession>A0A8R1YYD9</accession>
<sequence length="175" mass="19644">FKYSSLVHSNLNIVIPLIVHKVSSLSVFSYETHYASKCFQIFLNSATSVSLCANVVLLALLLVYRTSIAIGNYRVILVAFATLDIYISVFHLWYIPMFVLGEYGFVYYGHGCLSGKGMIARRNLRDHISPAVSAHWHALYVSLLLTHKVRVLSTISIPNYFPTKLVPLKDNSCEG</sequence>
<reference evidence="2" key="1">
    <citation type="journal article" date="2008" name="Nat. Genet.">
        <title>The Pristionchus pacificus genome provides a unique perspective on nematode lifestyle and parasitism.</title>
        <authorList>
            <person name="Dieterich C."/>
            <person name="Clifton S.W."/>
            <person name="Schuster L.N."/>
            <person name="Chinwalla A."/>
            <person name="Delehaunty K."/>
            <person name="Dinkelacker I."/>
            <person name="Fulton L."/>
            <person name="Fulton R."/>
            <person name="Godfrey J."/>
            <person name="Minx P."/>
            <person name="Mitreva M."/>
            <person name="Roeseler W."/>
            <person name="Tian H."/>
            <person name="Witte H."/>
            <person name="Yang S.P."/>
            <person name="Wilson R.K."/>
            <person name="Sommer R.J."/>
        </authorList>
    </citation>
    <scope>NUCLEOTIDE SEQUENCE [LARGE SCALE GENOMIC DNA]</scope>
    <source>
        <strain evidence="2">PS312</strain>
    </source>
</reference>
<dbReference type="AlphaFoldDB" id="A0A2A6CPD5"/>
<protein>
    <submittedName>
        <fullName evidence="1">Uncharacterized protein</fullName>
    </submittedName>
</protein>
<organism evidence="1 2">
    <name type="scientific">Pristionchus pacificus</name>
    <name type="common">Parasitic nematode worm</name>
    <dbReference type="NCBI Taxonomy" id="54126"/>
    <lineage>
        <taxon>Eukaryota</taxon>
        <taxon>Metazoa</taxon>
        <taxon>Ecdysozoa</taxon>
        <taxon>Nematoda</taxon>
        <taxon>Chromadorea</taxon>
        <taxon>Rhabditida</taxon>
        <taxon>Rhabditina</taxon>
        <taxon>Diplogasteromorpha</taxon>
        <taxon>Diplogasteroidea</taxon>
        <taxon>Neodiplogasteridae</taxon>
        <taxon>Pristionchus</taxon>
    </lineage>
</organism>
<evidence type="ECO:0000313" key="1">
    <source>
        <dbReference type="EnsemblMetazoa" id="PPA41043.1"/>
    </source>
</evidence>
<proteinExistence type="predicted"/>
<evidence type="ECO:0000313" key="2">
    <source>
        <dbReference type="Proteomes" id="UP000005239"/>
    </source>
</evidence>
<dbReference type="EnsemblMetazoa" id="PPA41043.1">
    <property type="protein sequence ID" value="PPA41043.1"/>
    <property type="gene ID" value="WBGene00279412"/>
</dbReference>
<dbReference type="Proteomes" id="UP000005239">
    <property type="component" value="Unassembled WGS sequence"/>
</dbReference>
<accession>A0A2A6CPD5</accession>